<organism evidence="1 2">
    <name type="scientific">Geobacillus proteiniphilus</name>
    <dbReference type="NCBI Taxonomy" id="860353"/>
    <lineage>
        <taxon>Bacteria</taxon>
        <taxon>Bacillati</taxon>
        <taxon>Bacillota</taxon>
        <taxon>Bacilli</taxon>
        <taxon>Bacillales</taxon>
        <taxon>Anoxybacillaceae</taxon>
        <taxon>Geobacillus</taxon>
    </lineage>
</organism>
<dbReference type="EMBL" id="MQMG01000007">
    <property type="protein sequence ID" value="OKO95410.1"/>
    <property type="molecule type" value="Genomic_DNA"/>
</dbReference>
<dbReference type="Proteomes" id="UP000186030">
    <property type="component" value="Unassembled WGS sequence"/>
</dbReference>
<name>A0A1Q5T5A9_9BACL</name>
<proteinExistence type="predicted"/>
<sequence length="50" mass="5814">MKLPKLRPHVCMPSRAACFFSGAALFYSFCFFVRLASVRKVCYDYISKTR</sequence>
<evidence type="ECO:0000313" key="1">
    <source>
        <dbReference type="EMBL" id="OKO95410.1"/>
    </source>
</evidence>
<gene>
    <name evidence="1" type="ORF">BRO54_0845</name>
</gene>
<reference evidence="2" key="2">
    <citation type="submission" date="2017-01" db="EMBL/GenBank/DDBJ databases">
        <title>Genome sequencing and annotation of Geobacillus sp. 1017, a Hydrocarbon-Oxidizing Thermophilic Bacterium Isolated from a Heavy Oil Reservoir (China).</title>
        <authorList>
            <person name="Kadnikov V.V."/>
            <person name="Mardanov A.V."/>
            <person name="Poltaraus A.B."/>
            <person name="Sokolova D.S."/>
            <person name="Semenova E.M."/>
            <person name="Ravin N.V."/>
            <person name="Tourova T.P."/>
            <person name="Nazina T.N."/>
        </authorList>
    </citation>
    <scope>NUCLEOTIDE SEQUENCE [LARGE SCALE GENOMIC DNA]</scope>
    <source>
        <strain evidence="2">1017</strain>
    </source>
</reference>
<protein>
    <submittedName>
        <fullName evidence="1">Uncharacterized protein</fullName>
    </submittedName>
</protein>
<dbReference type="AlphaFoldDB" id="A0A1Q5T5A9"/>
<evidence type="ECO:0000313" key="2">
    <source>
        <dbReference type="Proteomes" id="UP000186030"/>
    </source>
</evidence>
<accession>A0A1Q5T5A9</accession>
<comment type="caution">
    <text evidence="1">The sequence shown here is derived from an EMBL/GenBank/DDBJ whole genome shotgun (WGS) entry which is preliminary data.</text>
</comment>
<reference evidence="1 2" key="1">
    <citation type="submission" date="2016-11" db="EMBL/GenBank/DDBJ databases">
        <authorList>
            <person name="Kadnikov V."/>
            <person name="Nazina T."/>
        </authorList>
    </citation>
    <scope>NUCLEOTIDE SEQUENCE [LARGE SCALE GENOMIC DNA]</scope>
    <source>
        <strain evidence="1 2">1017</strain>
    </source>
</reference>